<organism evidence="2 3">
    <name type="scientific">Lysinibacillus xylanilyticus</name>
    <dbReference type="NCBI Taxonomy" id="582475"/>
    <lineage>
        <taxon>Bacteria</taxon>
        <taxon>Bacillati</taxon>
        <taxon>Bacillota</taxon>
        <taxon>Bacilli</taxon>
        <taxon>Bacillales</taxon>
        <taxon>Bacillaceae</taxon>
        <taxon>Lysinibacillus</taxon>
    </lineage>
</organism>
<sequence length="367" mass="43873">MIFNKVAREQSGSDSYNRYEFQTSYTFNKLLAIYKEENKEKTIFCELHDDLIISNDSIKFNEVNFFQVKTRDSGTFTYNRLFKVEPGKKHSFMGYVFYNFLNFPNICKKCYFITNQEINSELNSELDDWIKSVHYKTDLKMTHPTSYNNIKSSIKNEFPLSICPDNLFEKTFNIFIKNTYFELTDLDLKNHRKIVHSNFVQMMEFKNLQLDTVQHLHEAIRREIVEKSTTKFDYIASRETILNKKSISYEIFDKIQSSLIKKNEVSELFSHLPLNIIDIKIIKKALKQHNDYMILNPDDIEYFEEIEEYLGIYETYFTEQFFNISSTSLPSEFNNLVSGYTIQHQNINLRILEGLFYEKYFEKISEY</sequence>
<dbReference type="RefSeq" id="WP_368634593.1">
    <property type="nucleotide sequence ID" value="NZ_JBFRHK010000001.1"/>
</dbReference>
<dbReference type="Pfam" id="PF14130">
    <property type="entry name" value="Cap4_nuclease"/>
    <property type="match status" value="1"/>
</dbReference>
<feature type="domain" description="CD-NTase associated protein 4-like DNA endonuclease" evidence="1">
    <location>
        <begin position="11"/>
        <end position="228"/>
    </location>
</feature>
<name>A0ABV3VQ90_9BACI</name>
<dbReference type="Proteomes" id="UP001558534">
    <property type="component" value="Unassembled WGS sequence"/>
</dbReference>
<accession>A0ABV3VQ90</accession>
<gene>
    <name evidence="2" type="ORF">AB1300_00175</name>
</gene>
<proteinExistence type="predicted"/>
<evidence type="ECO:0000313" key="3">
    <source>
        <dbReference type="Proteomes" id="UP001558534"/>
    </source>
</evidence>
<reference evidence="2 3" key="1">
    <citation type="submission" date="2024-07" db="EMBL/GenBank/DDBJ databases">
        <title>Characterization of a bacterium isolated from hydrolysated instant sea cucumber by whole-genome sequencing and metabolomics.</title>
        <authorList>
            <person name="Luo X."/>
            <person name="Zhang Z."/>
            <person name="Zheng Z."/>
            <person name="Zhang W."/>
            <person name="Ming T."/>
            <person name="Jiao L."/>
            <person name="Su X."/>
            <person name="Kong F."/>
            <person name="Xu J."/>
        </authorList>
    </citation>
    <scope>NUCLEOTIDE SEQUENCE [LARGE SCALE GENOMIC DNA]</scope>
    <source>
        <strain evidence="2 3">XL-2024</strain>
    </source>
</reference>
<comment type="caution">
    <text evidence="2">The sequence shown here is derived from an EMBL/GenBank/DDBJ whole genome shotgun (WGS) entry which is preliminary data.</text>
</comment>
<evidence type="ECO:0000313" key="2">
    <source>
        <dbReference type="EMBL" id="MEX3743543.1"/>
    </source>
</evidence>
<dbReference type="EMBL" id="JBFRHK010000001">
    <property type="protein sequence ID" value="MEX3743543.1"/>
    <property type="molecule type" value="Genomic_DNA"/>
</dbReference>
<keyword evidence="3" id="KW-1185">Reference proteome</keyword>
<dbReference type="InterPro" id="IPR025382">
    <property type="entry name" value="Cap4-like_endonuclease_dom"/>
</dbReference>
<evidence type="ECO:0000259" key="1">
    <source>
        <dbReference type="Pfam" id="PF14130"/>
    </source>
</evidence>
<protein>
    <submittedName>
        <fullName evidence="2">DsDNA nuclease domain-containing protein</fullName>
    </submittedName>
</protein>